<feature type="domain" description="BTB" evidence="1">
    <location>
        <begin position="24"/>
        <end position="89"/>
    </location>
</feature>
<dbReference type="Proteomes" id="UP001362999">
    <property type="component" value="Unassembled WGS sequence"/>
</dbReference>
<dbReference type="Pfam" id="PF00651">
    <property type="entry name" value="BTB"/>
    <property type="match status" value="1"/>
</dbReference>
<comment type="caution">
    <text evidence="2">The sequence shown here is derived from an EMBL/GenBank/DDBJ whole genome shotgun (WGS) entry which is preliminary data.</text>
</comment>
<dbReference type="InterPro" id="IPR011333">
    <property type="entry name" value="SKP1/BTB/POZ_sf"/>
</dbReference>
<organism evidence="2 3">
    <name type="scientific">Favolaschia claudopus</name>
    <dbReference type="NCBI Taxonomy" id="2862362"/>
    <lineage>
        <taxon>Eukaryota</taxon>
        <taxon>Fungi</taxon>
        <taxon>Dikarya</taxon>
        <taxon>Basidiomycota</taxon>
        <taxon>Agaricomycotina</taxon>
        <taxon>Agaricomycetes</taxon>
        <taxon>Agaricomycetidae</taxon>
        <taxon>Agaricales</taxon>
        <taxon>Marasmiineae</taxon>
        <taxon>Mycenaceae</taxon>
        <taxon>Favolaschia</taxon>
    </lineage>
</organism>
<dbReference type="SUPFAM" id="SSF54695">
    <property type="entry name" value="POZ domain"/>
    <property type="match status" value="1"/>
</dbReference>
<accession>A0AAV9ZF65</accession>
<evidence type="ECO:0000259" key="1">
    <source>
        <dbReference type="PROSITE" id="PS50097"/>
    </source>
</evidence>
<proteinExistence type="predicted"/>
<dbReference type="Gene3D" id="3.30.710.10">
    <property type="entry name" value="Potassium Channel Kv1.1, Chain A"/>
    <property type="match status" value="1"/>
</dbReference>
<keyword evidence="3" id="KW-1185">Reference proteome</keyword>
<dbReference type="PROSITE" id="PS50097">
    <property type="entry name" value="BTB"/>
    <property type="match status" value="1"/>
</dbReference>
<dbReference type="CDD" id="cd18186">
    <property type="entry name" value="BTB_POZ_ZBTB_KLHL-like"/>
    <property type="match status" value="1"/>
</dbReference>
<dbReference type="EMBL" id="JAWWNJ010000153">
    <property type="protein sequence ID" value="KAK6981117.1"/>
    <property type="molecule type" value="Genomic_DNA"/>
</dbReference>
<reference evidence="2 3" key="1">
    <citation type="journal article" date="2024" name="J Genomics">
        <title>Draft genome sequencing and assembly of Favolaschia claudopus CIRM-BRFM 2984 isolated from oak limbs.</title>
        <authorList>
            <person name="Navarro D."/>
            <person name="Drula E."/>
            <person name="Chaduli D."/>
            <person name="Cazenave R."/>
            <person name="Ahrendt S."/>
            <person name="Wang J."/>
            <person name="Lipzen A."/>
            <person name="Daum C."/>
            <person name="Barry K."/>
            <person name="Grigoriev I.V."/>
            <person name="Favel A."/>
            <person name="Rosso M.N."/>
            <person name="Martin F."/>
        </authorList>
    </citation>
    <scope>NUCLEOTIDE SEQUENCE [LARGE SCALE GENOMIC DNA]</scope>
    <source>
        <strain evidence="2 3">CIRM-BRFM 2984</strain>
    </source>
</reference>
<dbReference type="SMART" id="SM00225">
    <property type="entry name" value="BTB"/>
    <property type="match status" value="1"/>
</dbReference>
<protein>
    <submittedName>
        <fullName evidence="2">BTB domain-containing protein</fullName>
    </submittedName>
</protein>
<name>A0AAV9ZF65_9AGAR</name>
<dbReference type="InterPro" id="IPR000210">
    <property type="entry name" value="BTB/POZ_dom"/>
</dbReference>
<sequence length="306" mass="34035">MSSDSSSQADAAPFPGAPFDSADADVIFRSSDGIEFRLHKALLSLVSPVFRDMFTLPQPVSEFSTTLPVVEVTETSAVFDQALRFFYPGARPKVDSPSELRDVLTVLIHKYDMQGIIPIAQQCLERYLTSHPLSAYIVAHTFQWKDLAVKAAKESLKTPLRSTNTAAPQDLDHITGSAYHNLLFYHHSCAEAAKVGATSLNWTPVPNEYVWFSCTSCELAPLAWYLSDGVAHNVRVWFNTYLNDIGSALMQTPALDLCMHDSIRNAYKSASKCTTCRGKVFDQLHLWVNSLKPRIDAAIEKVELIF</sequence>
<gene>
    <name evidence="2" type="ORF">R3P38DRAFT_3115152</name>
</gene>
<dbReference type="AlphaFoldDB" id="A0AAV9ZF65"/>
<evidence type="ECO:0000313" key="3">
    <source>
        <dbReference type="Proteomes" id="UP001362999"/>
    </source>
</evidence>
<evidence type="ECO:0000313" key="2">
    <source>
        <dbReference type="EMBL" id="KAK6981117.1"/>
    </source>
</evidence>